<dbReference type="AlphaFoldDB" id="A0A7X0P8N9"/>
<sequence>MIQTAEESSRSEALGHAHALLGKLTDAIVHLRKVLQHKPALSGTDSEVRLTLSTISDHHFDLHVALTRADIHASDILETRLSVLDQLQAAFESSYEPSRLELIAALDLATEVIFETRSLVRASAAAHLDALRQRDKTSPVARKASTIVNLTMHVLPARHRSRYGEEILSELHELAKAKATGSMQIYYALRQLSRIWALRRTLANPAAHPLEPLIRATCWALSSEIRTWLVIGTVTLSALIDVVMEQGWGSALLAVPTAWVFHRGACWLRTKLDITVISGNQEDDEEFPPTG</sequence>
<evidence type="ECO:0000313" key="1">
    <source>
        <dbReference type="EMBL" id="MBB6557276.1"/>
    </source>
</evidence>
<organism evidence="1 2">
    <name type="scientific">Nonomuraea rubra</name>
    <dbReference type="NCBI Taxonomy" id="46180"/>
    <lineage>
        <taxon>Bacteria</taxon>
        <taxon>Bacillati</taxon>
        <taxon>Actinomycetota</taxon>
        <taxon>Actinomycetes</taxon>
        <taxon>Streptosporangiales</taxon>
        <taxon>Streptosporangiaceae</taxon>
        <taxon>Nonomuraea</taxon>
    </lineage>
</organism>
<protein>
    <submittedName>
        <fullName evidence="1">Uncharacterized protein</fullName>
    </submittedName>
</protein>
<comment type="caution">
    <text evidence="1">The sequence shown here is derived from an EMBL/GenBank/DDBJ whole genome shotgun (WGS) entry which is preliminary data.</text>
</comment>
<name>A0A7X0P8N9_9ACTN</name>
<proteinExistence type="predicted"/>
<gene>
    <name evidence="1" type="ORF">HD593_012166</name>
</gene>
<accession>A0A7X0P8N9</accession>
<evidence type="ECO:0000313" key="2">
    <source>
        <dbReference type="Proteomes" id="UP000565579"/>
    </source>
</evidence>
<dbReference type="EMBL" id="JACHMI010000002">
    <property type="protein sequence ID" value="MBB6557276.1"/>
    <property type="molecule type" value="Genomic_DNA"/>
</dbReference>
<keyword evidence="2" id="KW-1185">Reference proteome</keyword>
<dbReference type="RefSeq" id="WP_185112860.1">
    <property type="nucleotide sequence ID" value="NZ_JACHMI010000002.1"/>
</dbReference>
<reference evidence="1 2" key="1">
    <citation type="submission" date="2020-08" db="EMBL/GenBank/DDBJ databases">
        <title>Sequencing the genomes of 1000 actinobacteria strains.</title>
        <authorList>
            <person name="Klenk H.-P."/>
        </authorList>
    </citation>
    <scope>NUCLEOTIDE SEQUENCE [LARGE SCALE GENOMIC DNA]</scope>
    <source>
        <strain evidence="1 2">DSM 43768</strain>
    </source>
</reference>
<dbReference type="Proteomes" id="UP000565579">
    <property type="component" value="Unassembled WGS sequence"/>
</dbReference>